<keyword evidence="2" id="KW-1185">Reference proteome</keyword>
<proteinExistence type="predicted"/>
<name>A0AAV6UNA6_9ARAC</name>
<dbReference type="AlphaFoldDB" id="A0AAV6UNA6"/>
<protein>
    <submittedName>
        <fullName evidence="1">Uncharacterized protein</fullName>
    </submittedName>
</protein>
<sequence>MEDYLESAFIFHSWISSSMSFQNDSQKSQMINVKNFLKLLPVNSYFDEDFETSVVEGSKMYDSDLSCFQALKGELEIWKQMWDGQKKLLKPPAEAIKYAQDLPNI</sequence>
<dbReference type="Proteomes" id="UP000827092">
    <property type="component" value="Unassembled WGS sequence"/>
</dbReference>
<reference evidence="1 2" key="1">
    <citation type="journal article" date="2022" name="Nat. Ecol. Evol.">
        <title>A masculinizing supergene underlies an exaggerated male reproductive morph in a spider.</title>
        <authorList>
            <person name="Hendrickx F."/>
            <person name="De Corte Z."/>
            <person name="Sonet G."/>
            <person name="Van Belleghem S.M."/>
            <person name="Kostlbacher S."/>
            <person name="Vangestel C."/>
        </authorList>
    </citation>
    <scope>NUCLEOTIDE SEQUENCE [LARGE SCALE GENOMIC DNA]</scope>
    <source>
        <strain evidence="1">W744_W776</strain>
    </source>
</reference>
<organism evidence="1 2">
    <name type="scientific">Oedothorax gibbosus</name>
    <dbReference type="NCBI Taxonomy" id="931172"/>
    <lineage>
        <taxon>Eukaryota</taxon>
        <taxon>Metazoa</taxon>
        <taxon>Ecdysozoa</taxon>
        <taxon>Arthropoda</taxon>
        <taxon>Chelicerata</taxon>
        <taxon>Arachnida</taxon>
        <taxon>Araneae</taxon>
        <taxon>Araneomorphae</taxon>
        <taxon>Entelegynae</taxon>
        <taxon>Araneoidea</taxon>
        <taxon>Linyphiidae</taxon>
        <taxon>Erigoninae</taxon>
        <taxon>Oedothorax</taxon>
    </lineage>
</organism>
<evidence type="ECO:0000313" key="1">
    <source>
        <dbReference type="EMBL" id="KAG8184741.1"/>
    </source>
</evidence>
<comment type="caution">
    <text evidence="1">The sequence shown here is derived from an EMBL/GenBank/DDBJ whole genome shotgun (WGS) entry which is preliminary data.</text>
</comment>
<evidence type="ECO:0000313" key="2">
    <source>
        <dbReference type="Proteomes" id="UP000827092"/>
    </source>
</evidence>
<dbReference type="EMBL" id="JAFNEN010000363">
    <property type="protein sequence ID" value="KAG8184741.1"/>
    <property type="molecule type" value="Genomic_DNA"/>
</dbReference>
<accession>A0AAV6UNA6</accession>
<gene>
    <name evidence="1" type="ORF">JTE90_019340</name>
</gene>